<accession>C9ZSX4</accession>
<dbReference type="RefSeq" id="XP_011774789.1">
    <property type="nucleotide sequence ID" value="XM_011776487.1"/>
</dbReference>
<organism evidence="1 2">
    <name type="scientific">Trypanosoma brucei gambiense (strain MHOM/CI/86/DAL972)</name>
    <dbReference type="NCBI Taxonomy" id="679716"/>
    <lineage>
        <taxon>Eukaryota</taxon>
        <taxon>Discoba</taxon>
        <taxon>Euglenozoa</taxon>
        <taxon>Kinetoplastea</taxon>
        <taxon>Metakinetoplastina</taxon>
        <taxon>Trypanosomatida</taxon>
        <taxon>Trypanosomatidae</taxon>
        <taxon>Trypanosoma</taxon>
    </lineage>
</organism>
<reference evidence="2" key="1">
    <citation type="journal article" date="2010" name="PLoS Negl. Trop. Dis.">
        <title>The genome sequence of Trypanosoma brucei gambiense, causative agent of chronic human african trypanosomiasis.</title>
        <authorList>
            <person name="Jackson A.P."/>
            <person name="Sanders M."/>
            <person name="Berry A."/>
            <person name="McQuillan J."/>
            <person name="Aslett M.A."/>
            <person name="Quail M.A."/>
            <person name="Chukualim B."/>
            <person name="Capewell P."/>
            <person name="MacLeod A."/>
            <person name="Melville S.E."/>
            <person name="Gibson W."/>
            <person name="Barry J.D."/>
            <person name="Berriman M."/>
            <person name="Hertz-Fowler C."/>
        </authorList>
    </citation>
    <scope>NUCLEOTIDE SEQUENCE [LARGE SCALE GENOMIC DNA]</scope>
    <source>
        <strain evidence="2">MHOM/CI/86/DAL972</strain>
    </source>
</reference>
<dbReference type="Proteomes" id="UP000002316">
    <property type="component" value="Chromosome 7"/>
</dbReference>
<evidence type="ECO:0000313" key="1">
    <source>
        <dbReference type="EMBL" id="CBH12509.1"/>
    </source>
</evidence>
<dbReference type="AlphaFoldDB" id="C9ZSX4"/>
<protein>
    <submittedName>
        <fullName evidence="1">Uncharacterized protein</fullName>
    </submittedName>
</protein>
<dbReference type="KEGG" id="tbg:TbgDal_VII4355"/>
<dbReference type="GeneID" id="23862649"/>
<sequence length="128" mass="14618">MVLRGHSYSILLALSLPISHTRVHYLRVMQLHISLYRRPRYTACHPWLVRIRKLVQPPIIRFCRRVSLTYCSRSYSLIKGTVISADSVGSPVISIIFVGFLLLMKPQCVYVCLGARKAKVEACLFEGL</sequence>
<evidence type="ECO:0000313" key="2">
    <source>
        <dbReference type="Proteomes" id="UP000002316"/>
    </source>
</evidence>
<dbReference type="EMBL" id="FN554970">
    <property type="protein sequence ID" value="CBH12509.1"/>
    <property type="molecule type" value="Genomic_DNA"/>
</dbReference>
<gene>
    <name evidence="1" type="ORF">TbgDal_VII4355</name>
</gene>
<name>C9ZSX4_TRYB9</name>
<proteinExistence type="predicted"/>